<reference evidence="3 4" key="1">
    <citation type="journal article" date="2019" name="Int. J. Syst. Evol. Microbiol.">
        <title>The Global Catalogue of Microorganisms (GCM) 10K type strain sequencing project: providing services to taxonomists for standard genome sequencing and annotation.</title>
        <authorList>
            <consortium name="The Broad Institute Genomics Platform"/>
            <consortium name="The Broad Institute Genome Sequencing Center for Infectious Disease"/>
            <person name="Wu L."/>
            <person name="Ma J."/>
        </authorList>
    </citation>
    <scope>NUCLEOTIDE SEQUENCE [LARGE SCALE GENOMIC DNA]</scope>
    <source>
        <strain evidence="3 4">JCM 16022</strain>
    </source>
</reference>
<dbReference type="SUPFAM" id="SSF50494">
    <property type="entry name" value="Trypsin-like serine proteases"/>
    <property type="match status" value="1"/>
</dbReference>
<gene>
    <name evidence="3" type="ORF">GCM10009844_04960</name>
</gene>
<keyword evidence="4" id="KW-1185">Reference proteome</keyword>
<feature type="signal peptide" evidence="1">
    <location>
        <begin position="1"/>
        <end position="24"/>
    </location>
</feature>
<dbReference type="Gene3D" id="2.40.10.10">
    <property type="entry name" value="Trypsin-like serine proteases"/>
    <property type="match status" value="2"/>
</dbReference>
<evidence type="ECO:0000313" key="4">
    <source>
        <dbReference type="Proteomes" id="UP001501771"/>
    </source>
</evidence>
<dbReference type="PANTHER" id="PTHR24260:SF132">
    <property type="entry name" value="PEPTIDASE S1 DOMAIN-CONTAINING PROTEIN"/>
    <property type="match status" value="1"/>
</dbReference>
<evidence type="ECO:0000256" key="1">
    <source>
        <dbReference type="SAM" id="SignalP"/>
    </source>
</evidence>
<dbReference type="InterPro" id="IPR051333">
    <property type="entry name" value="CLIP_Serine_Protease"/>
</dbReference>
<dbReference type="EMBL" id="BAAAQR010000001">
    <property type="protein sequence ID" value="GAA2137669.1"/>
    <property type="molecule type" value="Genomic_DNA"/>
</dbReference>
<dbReference type="PANTHER" id="PTHR24260">
    <property type="match status" value="1"/>
</dbReference>
<dbReference type="PROSITE" id="PS00134">
    <property type="entry name" value="TRYPSIN_HIS"/>
    <property type="match status" value="1"/>
</dbReference>
<dbReference type="InterPro" id="IPR001254">
    <property type="entry name" value="Trypsin_dom"/>
</dbReference>
<name>A0ABN2Z6R6_9ACTN</name>
<dbReference type="InterPro" id="IPR009003">
    <property type="entry name" value="Peptidase_S1_PA"/>
</dbReference>
<feature type="domain" description="Peptidase S1" evidence="2">
    <location>
        <begin position="25"/>
        <end position="288"/>
    </location>
</feature>
<dbReference type="RefSeq" id="WP_344147042.1">
    <property type="nucleotide sequence ID" value="NZ_BAAAQR010000001.1"/>
</dbReference>
<organism evidence="3 4">
    <name type="scientific">Nocardioides koreensis</name>
    <dbReference type="NCBI Taxonomy" id="433651"/>
    <lineage>
        <taxon>Bacteria</taxon>
        <taxon>Bacillati</taxon>
        <taxon>Actinomycetota</taxon>
        <taxon>Actinomycetes</taxon>
        <taxon>Propionibacteriales</taxon>
        <taxon>Nocardioidaceae</taxon>
        <taxon>Nocardioides</taxon>
    </lineage>
</organism>
<comment type="caution">
    <text evidence="3">The sequence shown here is derived from an EMBL/GenBank/DDBJ whole genome shotgun (WGS) entry which is preliminary data.</text>
</comment>
<keyword evidence="1" id="KW-0732">Signal</keyword>
<dbReference type="Pfam" id="PF00089">
    <property type="entry name" value="Trypsin"/>
    <property type="match status" value="2"/>
</dbReference>
<accession>A0ABN2Z6R6</accession>
<evidence type="ECO:0000259" key="2">
    <source>
        <dbReference type="PROSITE" id="PS50240"/>
    </source>
</evidence>
<dbReference type="InterPro" id="IPR018114">
    <property type="entry name" value="TRYPSIN_HIS"/>
</dbReference>
<dbReference type="InterPro" id="IPR043504">
    <property type="entry name" value="Peptidase_S1_PA_chymotrypsin"/>
</dbReference>
<evidence type="ECO:0000313" key="3">
    <source>
        <dbReference type="EMBL" id="GAA2137669.1"/>
    </source>
</evidence>
<proteinExistence type="predicted"/>
<feature type="chain" id="PRO_5047439902" description="Peptidase S1 domain-containing protein" evidence="1">
    <location>
        <begin position="25"/>
        <end position="294"/>
    </location>
</feature>
<dbReference type="SMART" id="SM00020">
    <property type="entry name" value="Tryp_SPc"/>
    <property type="match status" value="1"/>
</dbReference>
<dbReference type="PROSITE" id="PS50240">
    <property type="entry name" value="TRYPSIN_DOM"/>
    <property type="match status" value="1"/>
</dbReference>
<dbReference type="Proteomes" id="UP001501771">
    <property type="component" value="Unassembled WGS sequence"/>
</dbReference>
<dbReference type="InterPro" id="IPR001314">
    <property type="entry name" value="Peptidase_S1A"/>
</dbReference>
<sequence>MRRSILVAIGFVFALVGLALPASAVTNGTYDGNNHPYVGYADNGVYACTGTLLSPTVMLTAAHCFSDSTSALGTNTVTGAPLVRVTFEPNLANTPSAQLRWNVGSYYYDPEFAIGGGGIPGFDTHDVAVIIFGESGCRAPSASNYSCGPVPASATSGKYGALPSEGLVDTLAMNSRVDVVGYGVQNFLKGGGPCDPDCRPTPGDAFTRFYAPTTLVASKDTISDEFIKLHANRGGSCFGDSGGPNLVGGTNTVIAINSFVTNGLCSGNTYSYRVDTAEALAWINGTVTAHGGSV</sequence>
<protein>
    <recommendedName>
        <fullName evidence="2">Peptidase S1 domain-containing protein</fullName>
    </recommendedName>
</protein>
<dbReference type="PRINTS" id="PR00722">
    <property type="entry name" value="CHYMOTRYPSIN"/>
</dbReference>